<reference evidence="1" key="1">
    <citation type="submission" date="2021-06" db="EMBL/GenBank/DDBJ databases">
        <authorList>
            <person name="Kallberg Y."/>
            <person name="Tangrot J."/>
            <person name="Rosling A."/>
        </authorList>
    </citation>
    <scope>NUCLEOTIDE SEQUENCE</scope>
    <source>
        <strain evidence="1">MA461A</strain>
    </source>
</reference>
<dbReference type="EMBL" id="CAJVQC010079325">
    <property type="protein sequence ID" value="CAG8817036.1"/>
    <property type="molecule type" value="Genomic_DNA"/>
</dbReference>
<accession>A0ACA9RZ57</accession>
<protein>
    <submittedName>
        <fullName evidence="1">29058_t:CDS:1</fullName>
    </submittedName>
</protein>
<organism evidence="1 2">
    <name type="scientific">Racocetra persica</name>
    <dbReference type="NCBI Taxonomy" id="160502"/>
    <lineage>
        <taxon>Eukaryota</taxon>
        <taxon>Fungi</taxon>
        <taxon>Fungi incertae sedis</taxon>
        <taxon>Mucoromycota</taxon>
        <taxon>Glomeromycotina</taxon>
        <taxon>Glomeromycetes</taxon>
        <taxon>Diversisporales</taxon>
        <taxon>Gigasporaceae</taxon>
        <taxon>Racocetra</taxon>
    </lineage>
</organism>
<evidence type="ECO:0000313" key="1">
    <source>
        <dbReference type="EMBL" id="CAG8817036.1"/>
    </source>
</evidence>
<name>A0ACA9RZ57_9GLOM</name>
<dbReference type="Proteomes" id="UP000789920">
    <property type="component" value="Unassembled WGS sequence"/>
</dbReference>
<proteinExistence type="predicted"/>
<evidence type="ECO:0000313" key="2">
    <source>
        <dbReference type="Proteomes" id="UP000789920"/>
    </source>
</evidence>
<keyword evidence="2" id="KW-1185">Reference proteome</keyword>
<comment type="caution">
    <text evidence="1">The sequence shown here is derived from an EMBL/GenBank/DDBJ whole genome shotgun (WGS) entry which is preliminary data.</text>
</comment>
<gene>
    <name evidence="1" type="ORF">RPERSI_LOCUS24589</name>
</gene>
<sequence length="78" mass="9159">KETFSEETSTAPVRDYLSSIDDDGGNIYKLCKQEFAENAEFNNFLKELDPHYRLPCRQTLSTWVSQDYIKNKNQINCF</sequence>
<feature type="non-terminal residue" evidence="1">
    <location>
        <position position="1"/>
    </location>
</feature>